<dbReference type="InterPro" id="IPR044730">
    <property type="entry name" value="RNase_H-like_dom_plant"/>
</dbReference>
<dbReference type="CDD" id="cd06222">
    <property type="entry name" value="RNase_H_like"/>
    <property type="match status" value="1"/>
</dbReference>
<dbReference type="InterPro" id="IPR036397">
    <property type="entry name" value="RNaseH_sf"/>
</dbReference>
<dbReference type="PANTHER" id="PTHR47074">
    <property type="entry name" value="BNAC02G40300D PROTEIN"/>
    <property type="match status" value="1"/>
</dbReference>
<reference evidence="2" key="2">
    <citation type="submission" date="2021-12" db="EMBL/GenBank/DDBJ databases">
        <title>Resequencing data analysis of finger millet.</title>
        <authorList>
            <person name="Hatakeyama M."/>
            <person name="Aluri S."/>
            <person name="Balachadran M.T."/>
            <person name="Sivarajan S.R."/>
            <person name="Poveda L."/>
            <person name="Shimizu-Inatsugi R."/>
            <person name="Schlapbach R."/>
            <person name="Sreeman S.M."/>
            <person name="Shimizu K.K."/>
        </authorList>
    </citation>
    <scope>NUCLEOTIDE SEQUENCE</scope>
</reference>
<dbReference type="InterPro" id="IPR002156">
    <property type="entry name" value="RNaseH_domain"/>
</dbReference>
<proteinExistence type="predicted"/>
<dbReference type="EMBL" id="BQKI01000091">
    <property type="protein sequence ID" value="GJN36873.1"/>
    <property type="molecule type" value="Genomic_DNA"/>
</dbReference>
<dbReference type="AlphaFoldDB" id="A0AAV5FPT5"/>
<dbReference type="Proteomes" id="UP001054889">
    <property type="component" value="Unassembled WGS sequence"/>
</dbReference>
<dbReference type="InterPro" id="IPR052929">
    <property type="entry name" value="RNase_H-like_EbsB-rel"/>
</dbReference>
<gene>
    <name evidence="2" type="primary">gb25772</name>
    <name evidence="3" type="synonym">gb25808</name>
    <name evidence="2" type="ORF">PR202_gb25772</name>
    <name evidence="3" type="ORF">PR202_gb25808</name>
</gene>
<comment type="caution">
    <text evidence="2">The sequence shown here is derived from an EMBL/GenBank/DDBJ whole genome shotgun (WGS) entry which is preliminary data.</text>
</comment>
<reference evidence="2" key="1">
    <citation type="journal article" date="2018" name="DNA Res.">
        <title>Multiple hybrid de novo genome assembly of finger millet, an orphan allotetraploid crop.</title>
        <authorList>
            <person name="Hatakeyama M."/>
            <person name="Aluri S."/>
            <person name="Balachadran M.T."/>
            <person name="Sivarajan S.R."/>
            <person name="Patrignani A."/>
            <person name="Gruter S."/>
            <person name="Poveda L."/>
            <person name="Shimizu-Inatsugi R."/>
            <person name="Baeten J."/>
            <person name="Francoijs K.J."/>
            <person name="Nataraja K.N."/>
            <person name="Reddy Y.A.N."/>
            <person name="Phadnis S."/>
            <person name="Ravikumar R.L."/>
            <person name="Schlapbach R."/>
            <person name="Sreeman S.M."/>
            <person name="Shimizu K.K."/>
        </authorList>
    </citation>
    <scope>NUCLEOTIDE SEQUENCE</scope>
</reference>
<dbReference type="InterPro" id="IPR012337">
    <property type="entry name" value="RNaseH-like_sf"/>
</dbReference>
<dbReference type="GO" id="GO:0003676">
    <property type="term" value="F:nucleic acid binding"/>
    <property type="evidence" value="ECO:0007669"/>
    <property type="project" value="InterPro"/>
</dbReference>
<accession>A0AAV5FPT5</accession>
<sequence length="114" mass="12630">MREPSKWEPPPEGWIKINVDGGFDNDMGKAGIGIVIRDAFGKALLCSWRVPFRARNAEETEAVAATEGLRLAVEWNQEKAILESDCASVIQAFKCVANFGVRFSLLFVEESNRG</sequence>
<evidence type="ECO:0000259" key="1">
    <source>
        <dbReference type="Pfam" id="PF13456"/>
    </source>
</evidence>
<evidence type="ECO:0000313" key="2">
    <source>
        <dbReference type="EMBL" id="GJN36873.1"/>
    </source>
</evidence>
<feature type="domain" description="RNase H type-1" evidence="1">
    <location>
        <begin position="18"/>
        <end position="95"/>
    </location>
</feature>
<organism evidence="2 4">
    <name type="scientific">Eleusine coracana subsp. coracana</name>
    <dbReference type="NCBI Taxonomy" id="191504"/>
    <lineage>
        <taxon>Eukaryota</taxon>
        <taxon>Viridiplantae</taxon>
        <taxon>Streptophyta</taxon>
        <taxon>Embryophyta</taxon>
        <taxon>Tracheophyta</taxon>
        <taxon>Spermatophyta</taxon>
        <taxon>Magnoliopsida</taxon>
        <taxon>Liliopsida</taxon>
        <taxon>Poales</taxon>
        <taxon>Poaceae</taxon>
        <taxon>PACMAD clade</taxon>
        <taxon>Chloridoideae</taxon>
        <taxon>Cynodonteae</taxon>
        <taxon>Eleusininae</taxon>
        <taxon>Eleusine</taxon>
    </lineage>
</organism>
<dbReference type="Pfam" id="PF13456">
    <property type="entry name" value="RVT_3"/>
    <property type="match status" value="1"/>
</dbReference>
<dbReference type="PANTHER" id="PTHR47074:SF73">
    <property type="entry name" value="OS04G0448401 PROTEIN"/>
    <property type="match status" value="1"/>
</dbReference>
<protein>
    <recommendedName>
        <fullName evidence="1">RNase H type-1 domain-containing protein</fullName>
    </recommendedName>
</protein>
<dbReference type="GO" id="GO:0004523">
    <property type="term" value="F:RNA-DNA hybrid ribonuclease activity"/>
    <property type="evidence" value="ECO:0007669"/>
    <property type="project" value="InterPro"/>
</dbReference>
<keyword evidence="4" id="KW-1185">Reference proteome</keyword>
<dbReference type="SUPFAM" id="SSF53098">
    <property type="entry name" value="Ribonuclease H-like"/>
    <property type="match status" value="1"/>
</dbReference>
<evidence type="ECO:0000313" key="3">
    <source>
        <dbReference type="EMBL" id="GJN36906.1"/>
    </source>
</evidence>
<dbReference type="EMBL" id="BQKI01000091">
    <property type="protein sequence ID" value="GJN36906.1"/>
    <property type="molecule type" value="Genomic_DNA"/>
</dbReference>
<name>A0AAV5FPT5_ELECO</name>
<dbReference type="Gene3D" id="3.30.420.10">
    <property type="entry name" value="Ribonuclease H-like superfamily/Ribonuclease H"/>
    <property type="match status" value="1"/>
</dbReference>
<evidence type="ECO:0000313" key="4">
    <source>
        <dbReference type="Proteomes" id="UP001054889"/>
    </source>
</evidence>